<gene>
    <name evidence="3" type="ORF">GR170_12755</name>
</gene>
<comment type="caution">
    <text evidence="3">The sequence shown here is derived from an EMBL/GenBank/DDBJ whole genome shotgun (WGS) entry which is preliminary data.</text>
</comment>
<dbReference type="RefSeq" id="WP_160894842.1">
    <property type="nucleotide sequence ID" value="NZ_WUMU01000015.1"/>
</dbReference>
<dbReference type="AlphaFoldDB" id="A0A6L7G4T2"/>
<keyword evidence="4" id="KW-1185">Reference proteome</keyword>
<dbReference type="EMBL" id="WUMU01000015">
    <property type="protein sequence ID" value="MXN18712.1"/>
    <property type="molecule type" value="Genomic_DNA"/>
</dbReference>
<dbReference type="Gene3D" id="3.30.9.10">
    <property type="entry name" value="D-Amino Acid Oxidase, subunit A, domain 2"/>
    <property type="match status" value="1"/>
</dbReference>
<accession>A0A6L7G4T2</accession>
<sequence length="439" mass="46802">MPETPPVPHRSHLAGAERALPSAMWHATAGAPVTAPPLDAPAEADVAVIGGGFNGLTAALRLAQAGVSVILLEAGEIGEGATGRNAGMVNPGQFLGPEQIRAALGPAQAEVFLNDLGDAPALVRDLIDTLGIDCHADFRPVIRAAHDRASARMLEAQTAEWQALDQPVEMIRGADLEALTGSRRWQAAMLDRRGFTIQPLAFARGLARAAQAAGARLHQETRVLGLRRSDQGWELRTAPGHAVRADKVILATNAYTGSLHPAFSDPLVTCGAFGVATRPLSAAAQARILPQGHSLYDTHRIPLFFRFDPGGRLMIGSLGFLPDGTRGPQAWAQRALNRLWPGLPKQDFSHVWQGTLGLTAHHMPRLMSPEEGLIGTVGCNGRGIAPNCYFGRMLADIVLGRAGPLPLPVETAAPQGRRALRRDAMDAAMRLYRNTLLLR</sequence>
<evidence type="ECO:0000313" key="3">
    <source>
        <dbReference type="EMBL" id="MXN18712.1"/>
    </source>
</evidence>
<dbReference type="GO" id="GO:0005737">
    <property type="term" value="C:cytoplasm"/>
    <property type="evidence" value="ECO:0007669"/>
    <property type="project" value="TreeGrafter"/>
</dbReference>
<organism evidence="3 4">
    <name type="scientific">Pseudooceanicola albus</name>
    <dbReference type="NCBI Taxonomy" id="2692189"/>
    <lineage>
        <taxon>Bacteria</taxon>
        <taxon>Pseudomonadati</taxon>
        <taxon>Pseudomonadota</taxon>
        <taxon>Alphaproteobacteria</taxon>
        <taxon>Rhodobacterales</taxon>
        <taxon>Paracoccaceae</taxon>
        <taxon>Pseudooceanicola</taxon>
    </lineage>
</organism>
<protein>
    <submittedName>
        <fullName evidence="3">FAD-dependent oxidoreductase</fullName>
    </submittedName>
</protein>
<dbReference type="Gene3D" id="3.50.50.60">
    <property type="entry name" value="FAD/NAD(P)-binding domain"/>
    <property type="match status" value="1"/>
</dbReference>
<dbReference type="Pfam" id="PF01266">
    <property type="entry name" value="DAO"/>
    <property type="match status" value="1"/>
</dbReference>
<dbReference type="GO" id="GO:0016491">
    <property type="term" value="F:oxidoreductase activity"/>
    <property type="evidence" value="ECO:0007669"/>
    <property type="project" value="UniProtKB-KW"/>
</dbReference>
<dbReference type="PANTHER" id="PTHR13847">
    <property type="entry name" value="SARCOSINE DEHYDROGENASE-RELATED"/>
    <property type="match status" value="1"/>
</dbReference>
<feature type="domain" description="FAD dependent oxidoreductase" evidence="2">
    <location>
        <begin position="45"/>
        <end position="396"/>
    </location>
</feature>
<dbReference type="InterPro" id="IPR006076">
    <property type="entry name" value="FAD-dep_OxRdtase"/>
</dbReference>
<evidence type="ECO:0000256" key="1">
    <source>
        <dbReference type="ARBA" id="ARBA00023002"/>
    </source>
</evidence>
<evidence type="ECO:0000313" key="4">
    <source>
        <dbReference type="Proteomes" id="UP000477911"/>
    </source>
</evidence>
<proteinExistence type="predicted"/>
<reference evidence="3 4" key="1">
    <citation type="submission" date="2019-12" db="EMBL/GenBank/DDBJ databases">
        <authorList>
            <person name="Li M."/>
        </authorList>
    </citation>
    <scope>NUCLEOTIDE SEQUENCE [LARGE SCALE GENOMIC DNA]</scope>
    <source>
        <strain evidence="3 4">GBMRC 2024</strain>
    </source>
</reference>
<dbReference type="PANTHER" id="PTHR13847:SF281">
    <property type="entry name" value="FAD DEPENDENT OXIDOREDUCTASE DOMAIN-CONTAINING PROTEIN"/>
    <property type="match status" value="1"/>
</dbReference>
<dbReference type="Proteomes" id="UP000477911">
    <property type="component" value="Unassembled WGS sequence"/>
</dbReference>
<evidence type="ECO:0000259" key="2">
    <source>
        <dbReference type="Pfam" id="PF01266"/>
    </source>
</evidence>
<name>A0A6L7G4T2_9RHOB</name>
<dbReference type="SUPFAM" id="SSF51905">
    <property type="entry name" value="FAD/NAD(P)-binding domain"/>
    <property type="match status" value="1"/>
</dbReference>
<keyword evidence="1" id="KW-0560">Oxidoreductase</keyword>
<dbReference type="InterPro" id="IPR036188">
    <property type="entry name" value="FAD/NAD-bd_sf"/>
</dbReference>